<protein>
    <submittedName>
        <fullName evidence="1">Uncharacterized protein</fullName>
    </submittedName>
</protein>
<dbReference type="EMBL" id="CM004401">
    <property type="protein sequence ID" value="OAY28141.1"/>
    <property type="molecule type" value="Genomic_DNA"/>
</dbReference>
<sequence>MNSFARPTFPGLKLLKYTRLRKHKFQWNFRWPSQPSDKYRWSLFILPLKLIKKRKKHTCSTRKGKIIHVVS</sequence>
<dbReference type="AlphaFoldDB" id="A0A2C9UCW3"/>
<organism evidence="1">
    <name type="scientific">Manihot esculenta</name>
    <name type="common">Cassava</name>
    <name type="synonym">Jatropha manihot</name>
    <dbReference type="NCBI Taxonomy" id="3983"/>
    <lineage>
        <taxon>Eukaryota</taxon>
        <taxon>Viridiplantae</taxon>
        <taxon>Streptophyta</taxon>
        <taxon>Embryophyta</taxon>
        <taxon>Tracheophyta</taxon>
        <taxon>Spermatophyta</taxon>
        <taxon>Magnoliopsida</taxon>
        <taxon>eudicotyledons</taxon>
        <taxon>Gunneridae</taxon>
        <taxon>Pentapetalae</taxon>
        <taxon>rosids</taxon>
        <taxon>fabids</taxon>
        <taxon>Malpighiales</taxon>
        <taxon>Euphorbiaceae</taxon>
        <taxon>Crotonoideae</taxon>
        <taxon>Manihoteae</taxon>
        <taxon>Manihot</taxon>
    </lineage>
</organism>
<proteinExistence type="predicted"/>
<evidence type="ECO:0000313" key="1">
    <source>
        <dbReference type="EMBL" id="OAY28141.1"/>
    </source>
</evidence>
<accession>A0A2C9UCW3</accession>
<reference evidence="1" key="1">
    <citation type="submission" date="2016-02" db="EMBL/GenBank/DDBJ databases">
        <title>WGS assembly of Manihot esculenta.</title>
        <authorList>
            <person name="Bredeson J.V."/>
            <person name="Prochnik S.E."/>
            <person name="Lyons J.B."/>
            <person name="Schmutz J."/>
            <person name="Grimwood J."/>
            <person name="Vrebalov J."/>
            <person name="Bart R.S."/>
            <person name="Amuge T."/>
            <person name="Ferguson M.E."/>
            <person name="Green R."/>
            <person name="Putnam N."/>
            <person name="Stites J."/>
            <person name="Rounsley S."/>
            <person name="Rokhsar D.S."/>
        </authorList>
    </citation>
    <scope>NUCLEOTIDE SEQUENCE [LARGE SCALE GENOMIC DNA]</scope>
    <source>
        <tissue evidence="1">Leaf</tissue>
    </source>
</reference>
<name>A0A2C9UCW3_MANES</name>
<gene>
    <name evidence="1" type="ORF">MANES_15G044400</name>
</gene>